<evidence type="ECO:0000313" key="2">
    <source>
        <dbReference type="Proteomes" id="UP001589691"/>
    </source>
</evidence>
<protein>
    <submittedName>
        <fullName evidence="1">Uncharacterized protein</fullName>
    </submittedName>
</protein>
<dbReference type="EMBL" id="JBHLZY010000005">
    <property type="protein sequence ID" value="MFB9768714.1"/>
    <property type="molecule type" value="Genomic_DNA"/>
</dbReference>
<keyword evidence="2" id="KW-1185">Reference proteome</keyword>
<dbReference type="Proteomes" id="UP001589691">
    <property type="component" value="Unassembled WGS sequence"/>
</dbReference>
<dbReference type="RefSeq" id="WP_137642229.1">
    <property type="nucleotide sequence ID" value="NZ_BJEA01000007.1"/>
</dbReference>
<sequence>MKTMVNIWIINLIRINGEIETHAVREKAHAEAVFQQCAQTLFGADYEQLIAERKLGRDFDHNALYLSNNGAAISLKAVPVE</sequence>
<comment type="caution">
    <text evidence="1">The sequence shown here is derived from an EMBL/GenBank/DDBJ whole genome shotgun (WGS) entry which is preliminary data.</text>
</comment>
<proteinExistence type="predicted"/>
<organism evidence="1 2">
    <name type="scientific">Lactiplantibacillus modestisalitolerans</name>
    <dbReference type="NCBI Taxonomy" id="1457219"/>
    <lineage>
        <taxon>Bacteria</taxon>
        <taxon>Bacillati</taxon>
        <taxon>Bacillota</taxon>
        <taxon>Bacilli</taxon>
        <taxon>Lactobacillales</taxon>
        <taxon>Lactobacillaceae</taxon>
        <taxon>Lactiplantibacillus</taxon>
    </lineage>
</organism>
<name>A0ABV5WRD1_9LACO</name>
<accession>A0ABV5WRD1</accession>
<reference evidence="1 2" key="1">
    <citation type="submission" date="2024-09" db="EMBL/GenBank/DDBJ databases">
        <authorList>
            <person name="Sun Q."/>
            <person name="Mori K."/>
        </authorList>
    </citation>
    <scope>NUCLEOTIDE SEQUENCE [LARGE SCALE GENOMIC DNA]</scope>
    <source>
        <strain evidence="1 2">TBRC 4576</strain>
    </source>
</reference>
<gene>
    <name evidence="1" type="ORF">ACFFLI_02355</name>
</gene>
<evidence type="ECO:0000313" key="1">
    <source>
        <dbReference type="EMBL" id="MFB9768714.1"/>
    </source>
</evidence>